<keyword evidence="2" id="KW-1185">Reference proteome</keyword>
<gene>
    <name evidence="1" type="ORF">PanWU01x14_320140</name>
</gene>
<accession>A0A2P5ALS1</accession>
<dbReference type="AlphaFoldDB" id="A0A2P5ALS1"/>
<evidence type="ECO:0000313" key="1">
    <source>
        <dbReference type="EMBL" id="PON37483.1"/>
    </source>
</evidence>
<dbReference type="EMBL" id="JXTB01000529">
    <property type="protein sequence ID" value="PON37483.1"/>
    <property type="molecule type" value="Genomic_DNA"/>
</dbReference>
<organism evidence="1 2">
    <name type="scientific">Parasponia andersonii</name>
    <name type="common">Sponia andersonii</name>
    <dbReference type="NCBI Taxonomy" id="3476"/>
    <lineage>
        <taxon>Eukaryota</taxon>
        <taxon>Viridiplantae</taxon>
        <taxon>Streptophyta</taxon>
        <taxon>Embryophyta</taxon>
        <taxon>Tracheophyta</taxon>
        <taxon>Spermatophyta</taxon>
        <taxon>Magnoliopsida</taxon>
        <taxon>eudicotyledons</taxon>
        <taxon>Gunneridae</taxon>
        <taxon>Pentapetalae</taxon>
        <taxon>rosids</taxon>
        <taxon>fabids</taxon>
        <taxon>Rosales</taxon>
        <taxon>Cannabaceae</taxon>
        <taxon>Parasponia</taxon>
    </lineage>
</organism>
<sequence length="116" mass="13715">MEPMQMTILRSPSNKDFGLVLNPPHTACNPHPKYIRLTLVRQNDSETDDEIVRHHPLLPDTESDDDIHNWVASQPQYGHRHENGFQAHRDREFSNYRIKIDILYFNGHQHFEDFLA</sequence>
<comment type="caution">
    <text evidence="1">The sequence shown here is derived from an EMBL/GenBank/DDBJ whole genome shotgun (WGS) entry which is preliminary data.</text>
</comment>
<name>A0A2P5ALS1_PARAD</name>
<reference evidence="2" key="1">
    <citation type="submission" date="2016-06" db="EMBL/GenBank/DDBJ databases">
        <title>Parallel loss of symbiosis genes in relatives of nitrogen-fixing non-legume Parasponia.</title>
        <authorList>
            <person name="Van Velzen R."/>
            <person name="Holmer R."/>
            <person name="Bu F."/>
            <person name="Rutten L."/>
            <person name="Van Zeijl A."/>
            <person name="Liu W."/>
            <person name="Santuari L."/>
            <person name="Cao Q."/>
            <person name="Sharma T."/>
            <person name="Shen D."/>
            <person name="Roswanjaya Y."/>
            <person name="Wardhani T."/>
            <person name="Kalhor M.S."/>
            <person name="Jansen J."/>
            <person name="Van den Hoogen J."/>
            <person name="Gungor B."/>
            <person name="Hartog M."/>
            <person name="Hontelez J."/>
            <person name="Verver J."/>
            <person name="Yang W.-C."/>
            <person name="Schijlen E."/>
            <person name="Repin R."/>
            <person name="Schilthuizen M."/>
            <person name="Schranz E."/>
            <person name="Heidstra R."/>
            <person name="Miyata K."/>
            <person name="Fedorova E."/>
            <person name="Kohlen W."/>
            <person name="Bisseling T."/>
            <person name="Smit S."/>
            <person name="Geurts R."/>
        </authorList>
    </citation>
    <scope>NUCLEOTIDE SEQUENCE [LARGE SCALE GENOMIC DNA]</scope>
    <source>
        <strain evidence="2">cv. WU1-14</strain>
    </source>
</reference>
<proteinExistence type="predicted"/>
<evidence type="ECO:0000313" key="2">
    <source>
        <dbReference type="Proteomes" id="UP000237105"/>
    </source>
</evidence>
<dbReference type="Proteomes" id="UP000237105">
    <property type="component" value="Unassembled WGS sequence"/>
</dbReference>
<protein>
    <submittedName>
        <fullName evidence="1">Uncharacterized protein</fullName>
    </submittedName>
</protein>